<feature type="region of interest" description="Disordered" evidence="1">
    <location>
        <begin position="785"/>
        <end position="840"/>
    </location>
</feature>
<reference evidence="3" key="1">
    <citation type="submission" date="2022-01" db="EMBL/GenBank/DDBJ databases">
        <authorList>
            <person name="Braso-Vives M."/>
        </authorList>
    </citation>
    <scope>NUCLEOTIDE SEQUENCE</scope>
</reference>
<dbReference type="SUPFAM" id="SSF50729">
    <property type="entry name" value="PH domain-like"/>
    <property type="match status" value="2"/>
</dbReference>
<gene>
    <name evidence="3" type="primary">Hypp7807</name>
    <name evidence="3" type="ORF">BLAG_LOCUS8810</name>
</gene>
<accession>A0A8J9Z3J7</accession>
<dbReference type="SMART" id="SM01244">
    <property type="entry name" value="IRS"/>
    <property type="match status" value="1"/>
</dbReference>
<evidence type="ECO:0000259" key="2">
    <source>
        <dbReference type="SMART" id="SM00233"/>
    </source>
</evidence>
<sequence length="840" mass="90943">MATSGDIVRQGYLYIKRPPFGSRLRRLRTWQRYFVLLRDEFEEGKITLEFYNHERAAVSTETETKGRGTTKVIELTGIAHVGRVSKAASQHAHCFTIVPDEEQPPLILACDDNMRMLEWISAVKLLSSKLVKPPEPVPRREPPSGEDRTERQSSSDLQQQSSPLTSEGVMIRPKPDGASASRSPGKRRSYKVYVMPTELASTIKLTGVFRIRVTRRSVEVYSLYGGAPKLNLPLSCIKGYKVYPSAVEVDKILVLETARHSPAGQGIFQFRTAHCDNICDAIRMHTTEGEDGLVPIDVPEQDDGDEDDAPRSPTITLRNIDGLSSCSQRDSMENVETKEYAGKCFEDIACASFSAFGDGKASDGAEMKKVAESSSDENDGTQDEEEAGYLTLLDTSTQDDASGKQRIVPIINVNPAASEGSKPSSPVNTDLERQPEGEASTTLIVPKKENCSPDPKKTEGDRQSHGGAAGDTKVLHDTEANEQDATKQPQIEDSAVPSVPPSVDGESKNDDVKDEGCSEDNRRSGGDGARRDEEENDEAESTSESAGDGTAQSVSPSDTPSAIAGTHTAVVNIVPETSTSAAGSQESSSQQVRESELDKDEKDVLCLPDATEESSSDELDTTELRGADDVVSHGPTRASEEKDETLLQEDKGSISNTQTPDTGTKKTQAEPKASDSENEAKEEPTEDTLTPKATVDLYPPAKSPIKLGPTTSLGAEKNAEDETTICRATSLPPKFPEVSDCDVSPGPKTARHQRDIIEDYEDIHPHGPLQRGIPLTDFVSPDAVVRPVVSNPPSPMSTDKADDHKATDDKTVAPGKRSGVAEPPPLPPRTYKMRPGYSPF</sequence>
<dbReference type="SMART" id="SM00233">
    <property type="entry name" value="PH"/>
    <property type="match status" value="1"/>
</dbReference>
<dbReference type="Proteomes" id="UP000838412">
    <property type="component" value="Chromosome 15"/>
</dbReference>
<dbReference type="InterPro" id="IPR050996">
    <property type="entry name" value="Docking_Protein_DOK"/>
</dbReference>
<feature type="compositionally biased region" description="Basic and acidic residues" evidence="1">
    <location>
        <begin position="446"/>
        <end position="464"/>
    </location>
</feature>
<dbReference type="EMBL" id="OV696700">
    <property type="protein sequence ID" value="CAH1247004.1"/>
    <property type="molecule type" value="Genomic_DNA"/>
</dbReference>
<keyword evidence="4" id="KW-1185">Reference proteome</keyword>
<feature type="compositionally biased region" description="Polar residues" evidence="1">
    <location>
        <begin position="550"/>
        <end position="560"/>
    </location>
</feature>
<feature type="compositionally biased region" description="Acidic residues" evidence="1">
    <location>
        <begin position="299"/>
        <end position="308"/>
    </location>
</feature>
<protein>
    <submittedName>
        <fullName evidence="3">Hypp7807 protein</fullName>
    </submittedName>
</protein>
<feature type="compositionally biased region" description="Basic and acidic residues" evidence="1">
    <location>
        <begin position="593"/>
        <end position="604"/>
    </location>
</feature>
<feature type="compositionally biased region" description="Basic and acidic residues" evidence="1">
    <location>
        <begin position="799"/>
        <end position="811"/>
    </location>
</feature>
<feature type="compositionally biased region" description="Low complexity" evidence="1">
    <location>
        <begin position="576"/>
        <end position="592"/>
    </location>
</feature>
<evidence type="ECO:0000313" key="3">
    <source>
        <dbReference type="EMBL" id="CAH1247004.1"/>
    </source>
</evidence>
<dbReference type="InterPro" id="IPR001849">
    <property type="entry name" value="PH_domain"/>
</dbReference>
<feature type="compositionally biased region" description="Basic and acidic residues" evidence="1">
    <location>
        <begin position="505"/>
        <end position="533"/>
    </location>
</feature>
<dbReference type="InterPro" id="IPR011993">
    <property type="entry name" value="PH-like_dom_sf"/>
</dbReference>
<name>A0A8J9Z3J7_BRALA</name>
<dbReference type="AlphaFoldDB" id="A0A8J9Z3J7"/>
<feature type="compositionally biased region" description="Basic and acidic residues" evidence="1">
    <location>
        <begin position="663"/>
        <end position="683"/>
    </location>
</feature>
<feature type="compositionally biased region" description="Polar residues" evidence="1">
    <location>
        <begin position="653"/>
        <end position="662"/>
    </location>
</feature>
<dbReference type="Gene3D" id="2.30.29.30">
    <property type="entry name" value="Pleckstrin-homology domain (PH domain)/Phosphotyrosine-binding domain (PTB)"/>
    <property type="match status" value="2"/>
</dbReference>
<evidence type="ECO:0000313" key="4">
    <source>
        <dbReference type="Proteomes" id="UP000838412"/>
    </source>
</evidence>
<dbReference type="Pfam" id="PF00169">
    <property type="entry name" value="PH"/>
    <property type="match status" value="1"/>
</dbReference>
<dbReference type="GO" id="GO:0005737">
    <property type="term" value="C:cytoplasm"/>
    <property type="evidence" value="ECO:0007669"/>
    <property type="project" value="TreeGrafter"/>
</dbReference>
<feature type="compositionally biased region" description="Basic and acidic residues" evidence="1">
    <location>
        <begin position="137"/>
        <end position="153"/>
    </location>
</feature>
<dbReference type="GO" id="GO:0007169">
    <property type="term" value="P:cell surface receptor protein tyrosine kinase signaling pathway"/>
    <property type="evidence" value="ECO:0007669"/>
    <property type="project" value="TreeGrafter"/>
</dbReference>
<feature type="region of interest" description="Disordered" evidence="1">
    <location>
        <begin position="413"/>
        <end position="751"/>
    </location>
</feature>
<feature type="compositionally biased region" description="Basic and acidic residues" evidence="1">
    <location>
        <begin position="638"/>
        <end position="652"/>
    </location>
</feature>
<dbReference type="PANTHER" id="PTHR21258">
    <property type="entry name" value="DOCKING PROTEIN RELATED"/>
    <property type="match status" value="1"/>
</dbReference>
<dbReference type="PANTHER" id="PTHR21258:SF62">
    <property type="entry name" value="INSULIN RECEPTOR SUBSTRATE 1"/>
    <property type="match status" value="1"/>
</dbReference>
<evidence type="ECO:0000256" key="1">
    <source>
        <dbReference type="SAM" id="MobiDB-lite"/>
    </source>
</evidence>
<feature type="region of interest" description="Disordered" evidence="1">
    <location>
        <begin position="290"/>
        <end position="318"/>
    </location>
</feature>
<dbReference type="OrthoDB" id="6020914at2759"/>
<feature type="compositionally biased region" description="Acidic residues" evidence="1">
    <location>
        <begin position="610"/>
        <end position="621"/>
    </location>
</feature>
<organism evidence="3 4">
    <name type="scientific">Branchiostoma lanceolatum</name>
    <name type="common">Common lancelet</name>
    <name type="synonym">Amphioxus lanceolatum</name>
    <dbReference type="NCBI Taxonomy" id="7740"/>
    <lineage>
        <taxon>Eukaryota</taxon>
        <taxon>Metazoa</taxon>
        <taxon>Chordata</taxon>
        <taxon>Cephalochordata</taxon>
        <taxon>Leptocardii</taxon>
        <taxon>Amphioxiformes</taxon>
        <taxon>Branchiostomatidae</taxon>
        <taxon>Branchiostoma</taxon>
    </lineage>
</organism>
<feature type="region of interest" description="Disordered" evidence="1">
    <location>
        <begin position="131"/>
        <end position="187"/>
    </location>
</feature>
<feature type="domain" description="PH" evidence="2">
    <location>
        <begin position="7"/>
        <end position="130"/>
    </location>
</feature>
<proteinExistence type="predicted"/>
<feature type="compositionally biased region" description="Basic and acidic residues" evidence="1">
    <location>
        <begin position="622"/>
        <end position="631"/>
    </location>
</feature>